<name>A0A1F7IPV0_9BACT</name>
<dbReference type="AlphaFoldDB" id="A0A1F7IPV0"/>
<dbReference type="EMBL" id="MGAI01000009">
    <property type="protein sequence ID" value="OGK45397.1"/>
    <property type="molecule type" value="Genomic_DNA"/>
</dbReference>
<protein>
    <submittedName>
        <fullName evidence="1">Uncharacterized protein</fullName>
    </submittedName>
</protein>
<accession>A0A1F7IPV0</accession>
<organism evidence="1 2">
    <name type="scientific">Candidatus Roizmanbacteria bacterium RIFCSPLOWO2_01_FULL_37_16</name>
    <dbReference type="NCBI Taxonomy" id="1802058"/>
    <lineage>
        <taxon>Bacteria</taxon>
        <taxon>Candidatus Roizmaniibacteriota</taxon>
    </lineage>
</organism>
<evidence type="ECO:0000313" key="1">
    <source>
        <dbReference type="EMBL" id="OGK45397.1"/>
    </source>
</evidence>
<reference evidence="1 2" key="1">
    <citation type="journal article" date="2016" name="Nat. Commun.">
        <title>Thousands of microbial genomes shed light on interconnected biogeochemical processes in an aquifer system.</title>
        <authorList>
            <person name="Anantharaman K."/>
            <person name="Brown C.T."/>
            <person name="Hug L.A."/>
            <person name="Sharon I."/>
            <person name="Castelle C.J."/>
            <person name="Probst A.J."/>
            <person name="Thomas B.C."/>
            <person name="Singh A."/>
            <person name="Wilkins M.J."/>
            <person name="Karaoz U."/>
            <person name="Brodie E.L."/>
            <person name="Williams K.H."/>
            <person name="Hubbard S.S."/>
            <person name="Banfield J.F."/>
        </authorList>
    </citation>
    <scope>NUCLEOTIDE SEQUENCE [LARGE SCALE GENOMIC DNA]</scope>
</reference>
<gene>
    <name evidence="1" type="ORF">A3B40_02745</name>
</gene>
<sequence>MANPDLLPDTRVLEHVNAFSSFVGIYSGLLGLRQVGRSEQGIYTYTILLATESVTNQIGGRNYITYRMTFLTVTSDGRWTVPDNNEPEGRIEVPSKDAADFSRPYFEKQFQPKESNL</sequence>
<dbReference type="Proteomes" id="UP000178040">
    <property type="component" value="Unassembled WGS sequence"/>
</dbReference>
<proteinExistence type="predicted"/>
<comment type="caution">
    <text evidence="1">The sequence shown here is derived from an EMBL/GenBank/DDBJ whole genome shotgun (WGS) entry which is preliminary data.</text>
</comment>
<evidence type="ECO:0000313" key="2">
    <source>
        <dbReference type="Proteomes" id="UP000178040"/>
    </source>
</evidence>